<dbReference type="SUPFAM" id="SSF53901">
    <property type="entry name" value="Thiolase-like"/>
    <property type="match status" value="2"/>
</dbReference>
<evidence type="ECO:0000256" key="9">
    <source>
        <dbReference type="ARBA" id="ARBA00023136"/>
    </source>
</evidence>
<protein>
    <recommendedName>
        <fullName evidence="11">Nodulation protein E</fullName>
    </recommendedName>
    <alternativeName>
        <fullName evidence="12">Host-specificity of nodulation protein B</fullName>
    </alternativeName>
</protein>
<evidence type="ECO:0000256" key="13">
    <source>
        <dbReference type="RuleBase" id="RU003694"/>
    </source>
</evidence>
<evidence type="ECO:0000256" key="7">
    <source>
        <dbReference type="ARBA" id="ARBA00022692"/>
    </source>
</evidence>
<dbReference type="InterPro" id="IPR020841">
    <property type="entry name" value="PKS_Beta-ketoAc_synthase_dom"/>
</dbReference>
<keyword evidence="9" id="KW-0472">Membrane</keyword>
<evidence type="ECO:0000259" key="14">
    <source>
        <dbReference type="PROSITE" id="PS52004"/>
    </source>
</evidence>
<reference evidence="15 16" key="1">
    <citation type="submission" date="2020-02" db="EMBL/GenBank/DDBJ databases">
        <title>Nitrogenibacter mangrovi gen. nov., sp. nov. isolated from mangrove sediment, a denitrifying betaproteobacterium.</title>
        <authorList>
            <person name="Liao H."/>
            <person name="Tian Y."/>
        </authorList>
    </citation>
    <scope>NUCLEOTIDE SEQUENCE [LARGE SCALE GENOMIC DNA]</scope>
    <source>
        <strain evidence="15 16">M9-3-2</strain>
    </source>
</reference>
<keyword evidence="16" id="KW-1185">Reference proteome</keyword>
<feature type="domain" description="Ketosynthase family 3 (KS3)" evidence="14">
    <location>
        <begin position="4"/>
        <end position="411"/>
    </location>
</feature>
<dbReference type="GO" id="GO:0005886">
    <property type="term" value="C:plasma membrane"/>
    <property type="evidence" value="ECO:0007669"/>
    <property type="project" value="UniProtKB-SubCell"/>
</dbReference>
<dbReference type="KEGG" id="azq:G3580_01840"/>
<dbReference type="InterPro" id="IPR016039">
    <property type="entry name" value="Thiolase-like"/>
</dbReference>
<comment type="function">
    <text evidence="10">Proposed to synthesize NOD factor fatty acyl chain. Involved in the synthesis of a highly unsaturated fatty acid moiety, which forms part of a lipo-oligosaccharide that is responsible for host specificity.</text>
</comment>
<dbReference type="RefSeq" id="WP_173763641.1">
    <property type="nucleotide sequence ID" value="NZ_CP048836.1"/>
</dbReference>
<accession>A0A6C1AZB8</accession>
<keyword evidence="3" id="KW-0536">Nodulation</keyword>
<evidence type="ECO:0000256" key="3">
    <source>
        <dbReference type="ARBA" id="ARBA00022458"/>
    </source>
</evidence>
<evidence type="ECO:0000256" key="2">
    <source>
        <dbReference type="ARBA" id="ARBA00008467"/>
    </source>
</evidence>
<dbReference type="Proteomes" id="UP000501991">
    <property type="component" value="Chromosome"/>
</dbReference>
<evidence type="ECO:0000256" key="5">
    <source>
        <dbReference type="ARBA" id="ARBA00022519"/>
    </source>
</evidence>
<gene>
    <name evidence="15" type="ORF">G3580_01840</name>
</gene>
<dbReference type="GO" id="GO:0004315">
    <property type="term" value="F:3-oxoacyl-[acyl-carrier-protein] synthase activity"/>
    <property type="evidence" value="ECO:0007669"/>
    <property type="project" value="TreeGrafter"/>
</dbReference>
<evidence type="ECO:0000256" key="8">
    <source>
        <dbReference type="ARBA" id="ARBA00022989"/>
    </source>
</evidence>
<keyword evidence="5" id="KW-0997">Cell inner membrane</keyword>
<name>A0A6C1AZB8_9RHOO</name>
<evidence type="ECO:0000256" key="1">
    <source>
        <dbReference type="ARBA" id="ARBA00004533"/>
    </source>
</evidence>
<comment type="similarity">
    <text evidence="2 13">Belongs to the thiolase-like superfamily. Beta-ketoacyl-ACP synthases family.</text>
</comment>
<dbReference type="CDD" id="cd00834">
    <property type="entry name" value="KAS_I_II"/>
    <property type="match status" value="1"/>
</dbReference>
<keyword evidence="7" id="KW-0812">Transmembrane</keyword>
<evidence type="ECO:0000313" key="15">
    <source>
        <dbReference type="EMBL" id="QID16473.1"/>
    </source>
</evidence>
<dbReference type="PANTHER" id="PTHR11712">
    <property type="entry name" value="POLYKETIDE SYNTHASE-RELATED"/>
    <property type="match status" value="1"/>
</dbReference>
<dbReference type="AlphaFoldDB" id="A0A6C1AZB8"/>
<evidence type="ECO:0000256" key="4">
    <source>
        <dbReference type="ARBA" id="ARBA00022475"/>
    </source>
</evidence>
<dbReference type="Pfam" id="PF02801">
    <property type="entry name" value="Ketoacyl-synt_C"/>
    <property type="match status" value="1"/>
</dbReference>
<dbReference type="EMBL" id="CP048836">
    <property type="protein sequence ID" value="QID16473.1"/>
    <property type="molecule type" value="Genomic_DNA"/>
</dbReference>
<keyword evidence="4" id="KW-1003">Cell membrane</keyword>
<evidence type="ECO:0000256" key="12">
    <source>
        <dbReference type="ARBA" id="ARBA00041756"/>
    </source>
</evidence>
<dbReference type="InterPro" id="IPR014031">
    <property type="entry name" value="Ketoacyl_synth_C"/>
</dbReference>
<sequence length="414" mass="43087">MSRPRRVAITGIGVGGPWGSDADALFTRLLAGESAVALHERDEDHLAISIPAVHWSGFDPLAELGTHISTLDRSGQLGLVAARRAWAQSGLARTEGPDPRGAVYWGTALAGTLTFERGYREMYVNGRRRVPPLSLLLGMNNTAASHIAIEFGMAGACLTYTIACAAAATAIGEGFRRVREGRSDVVIAGGSDSPMSLGVVRAWEALRVLAPAEPHGAAAACRPFASDRAGLVLGEGGAALILEDWDHARARGATILAELTGYGCSSDAEHLVRPSARGQVEAMRQALADGGMTPADVDYVNAHGTATPEGDPIEIDAIGQVFGAAANTLPVSATKSMHGHMMGATGALEAIICVQALRQGRIPPTAHLETVDPACEGVLHVRGGALERPLRACLSNAFAFGGSNAVLAFRRAED</sequence>
<evidence type="ECO:0000256" key="10">
    <source>
        <dbReference type="ARBA" id="ARBA00037576"/>
    </source>
</evidence>
<keyword evidence="8" id="KW-1133">Transmembrane helix</keyword>
<evidence type="ECO:0000256" key="11">
    <source>
        <dbReference type="ARBA" id="ARBA00039445"/>
    </source>
</evidence>
<dbReference type="PANTHER" id="PTHR11712:SF352">
    <property type="entry name" value="3-OXOACYL-[ACYL-CARRIER-PROTEIN] SYNTHASE"/>
    <property type="match status" value="1"/>
</dbReference>
<dbReference type="PROSITE" id="PS52004">
    <property type="entry name" value="KS3_2"/>
    <property type="match status" value="1"/>
</dbReference>
<evidence type="ECO:0000256" key="6">
    <source>
        <dbReference type="ARBA" id="ARBA00022679"/>
    </source>
</evidence>
<evidence type="ECO:0000313" key="16">
    <source>
        <dbReference type="Proteomes" id="UP000501991"/>
    </source>
</evidence>
<dbReference type="InterPro" id="IPR000794">
    <property type="entry name" value="Beta-ketoacyl_synthase"/>
</dbReference>
<proteinExistence type="inferred from homology"/>
<dbReference type="Gene3D" id="3.40.47.10">
    <property type="match status" value="1"/>
</dbReference>
<dbReference type="InterPro" id="IPR014030">
    <property type="entry name" value="Ketoacyl_synth_N"/>
</dbReference>
<dbReference type="SMART" id="SM00825">
    <property type="entry name" value="PKS_KS"/>
    <property type="match status" value="1"/>
</dbReference>
<dbReference type="Pfam" id="PF00109">
    <property type="entry name" value="ketoacyl-synt"/>
    <property type="match status" value="1"/>
</dbReference>
<comment type="subcellular location">
    <subcellularLocation>
        <location evidence="1">Cell inner membrane</location>
    </subcellularLocation>
</comment>
<keyword evidence="6 13" id="KW-0808">Transferase</keyword>
<organism evidence="15 16">
    <name type="scientific">Nitrogeniibacter mangrovi</name>
    <dbReference type="NCBI Taxonomy" id="2016596"/>
    <lineage>
        <taxon>Bacteria</taxon>
        <taxon>Pseudomonadati</taxon>
        <taxon>Pseudomonadota</taxon>
        <taxon>Betaproteobacteria</taxon>
        <taxon>Rhodocyclales</taxon>
        <taxon>Zoogloeaceae</taxon>
        <taxon>Nitrogeniibacter</taxon>
    </lineage>
</organism>
<dbReference type="GO" id="GO:0006633">
    <property type="term" value="P:fatty acid biosynthetic process"/>
    <property type="evidence" value="ECO:0007669"/>
    <property type="project" value="TreeGrafter"/>
</dbReference>